<organism evidence="1 2">
    <name type="scientific">Geotrichum candidum</name>
    <name type="common">Oospora lactis</name>
    <name type="synonym">Dipodascus geotrichum</name>
    <dbReference type="NCBI Taxonomy" id="1173061"/>
    <lineage>
        <taxon>Eukaryota</taxon>
        <taxon>Fungi</taxon>
        <taxon>Dikarya</taxon>
        <taxon>Ascomycota</taxon>
        <taxon>Saccharomycotina</taxon>
        <taxon>Dipodascomycetes</taxon>
        <taxon>Dipodascales</taxon>
        <taxon>Dipodascaceae</taxon>
        <taxon>Geotrichum</taxon>
    </lineage>
</organism>
<reference evidence="1" key="1">
    <citation type="submission" date="2014-03" db="EMBL/GenBank/DDBJ databases">
        <authorList>
            <person name="Casaregola S."/>
        </authorList>
    </citation>
    <scope>NUCLEOTIDE SEQUENCE [LARGE SCALE GENOMIC DNA]</scope>
    <source>
        <strain evidence="1">CLIB 918</strain>
    </source>
</reference>
<proteinExistence type="predicted"/>
<dbReference type="AlphaFoldDB" id="A0A0J9X3N1"/>
<dbReference type="Gene3D" id="3.30.70.100">
    <property type="match status" value="1"/>
</dbReference>
<keyword evidence="2" id="KW-1185">Reference proteome</keyword>
<comment type="caution">
    <text evidence="1">The sequence shown here is derived from an EMBL/GenBank/DDBJ whole genome shotgun (WGS) entry which is preliminary data.</text>
</comment>
<dbReference type="EMBL" id="CCBN010000001">
    <property type="protein sequence ID" value="CDO51332.1"/>
    <property type="molecule type" value="Genomic_DNA"/>
</dbReference>
<accession>A0A0J9X3N1</accession>
<dbReference type="STRING" id="1173061.A0A0J9X3N1"/>
<dbReference type="PANTHER" id="PTHR34389">
    <property type="entry name" value="L-RHAMNOSE MUTAROTASE"/>
    <property type="match status" value="1"/>
</dbReference>
<dbReference type="GO" id="GO:0016857">
    <property type="term" value="F:racemase and epimerase activity, acting on carbohydrates and derivatives"/>
    <property type="evidence" value="ECO:0007669"/>
    <property type="project" value="InterPro"/>
</dbReference>
<dbReference type="Pfam" id="PF05336">
    <property type="entry name" value="rhaM"/>
    <property type="match status" value="1"/>
</dbReference>
<evidence type="ECO:0008006" key="3">
    <source>
        <dbReference type="Google" id="ProtNLM"/>
    </source>
</evidence>
<dbReference type="SUPFAM" id="SSF54909">
    <property type="entry name" value="Dimeric alpha+beta barrel"/>
    <property type="match status" value="1"/>
</dbReference>
<evidence type="ECO:0000313" key="1">
    <source>
        <dbReference type="EMBL" id="CDO51332.1"/>
    </source>
</evidence>
<evidence type="ECO:0000313" key="2">
    <source>
        <dbReference type="Proteomes" id="UP000242525"/>
    </source>
</evidence>
<dbReference type="PANTHER" id="PTHR34389:SF2">
    <property type="entry name" value="L-RHAMNOSE MUTAROTASE"/>
    <property type="match status" value="1"/>
</dbReference>
<dbReference type="Proteomes" id="UP000242525">
    <property type="component" value="Unassembled WGS sequence"/>
</dbReference>
<dbReference type="OrthoDB" id="9981546at2759"/>
<gene>
    <name evidence="1" type="ORF">BN980_GECA01s04575g</name>
</gene>
<sequence length="128" mass="14884">MPAPSENPKLLHPGKRICQIIKIKPEKLEEYKELHANVWPNVLAKMTKYHIEDYSIHLIPELNLLVANLKYTGDDWATDSEAMRNDPDNHEWWKVTDALQESLVPGSTGSTDKKGWWRDLEEVFRFDG</sequence>
<dbReference type="InterPro" id="IPR008000">
    <property type="entry name" value="Rham/fucose_mutarotase"/>
</dbReference>
<name>A0A0J9X3N1_GEOCN</name>
<dbReference type="InterPro" id="IPR011008">
    <property type="entry name" value="Dimeric_a/b-barrel"/>
</dbReference>
<protein>
    <recommendedName>
        <fullName evidence="3">Rhamnose mutarotase</fullName>
    </recommendedName>
</protein>